<accession>A0A0J5SEP5</accession>
<dbReference type="EMBL" id="LQQY01000034">
    <property type="protein sequence ID" value="KZE45692.1"/>
    <property type="molecule type" value="Genomic_DNA"/>
</dbReference>
<evidence type="ECO:0000313" key="3">
    <source>
        <dbReference type="Proteomes" id="UP000076510"/>
    </source>
</evidence>
<gene>
    <name evidence="2" type="ORF">AV649_05835</name>
</gene>
<sequence length="78" mass="9061">MDILMMLFSAFSFLSLIFFSVKGKEFYQSDLLHADSGSILGEILMYLIHLFPWYIRKLFLVLICSGLCILCVGYFTFE</sequence>
<keyword evidence="1" id="KW-0472">Membrane</keyword>
<protein>
    <submittedName>
        <fullName evidence="2">Uncharacterized protein</fullName>
    </submittedName>
</protein>
<keyword evidence="1" id="KW-1133">Transmembrane helix</keyword>
<dbReference type="Proteomes" id="UP000076510">
    <property type="component" value="Unassembled WGS sequence"/>
</dbReference>
<organism evidence="2 3">
    <name type="scientific">Rossellomorea marisflavi</name>
    <dbReference type="NCBI Taxonomy" id="189381"/>
    <lineage>
        <taxon>Bacteria</taxon>
        <taxon>Bacillati</taxon>
        <taxon>Bacillota</taxon>
        <taxon>Bacilli</taxon>
        <taxon>Bacillales</taxon>
        <taxon>Bacillaceae</taxon>
        <taxon>Rossellomorea</taxon>
    </lineage>
</organism>
<dbReference type="AlphaFoldDB" id="A0A0J5SEP5"/>
<proteinExistence type="predicted"/>
<keyword evidence="1" id="KW-0812">Transmembrane</keyword>
<name>A0A0J5SEP5_9BACI</name>
<evidence type="ECO:0000256" key="1">
    <source>
        <dbReference type="SAM" id="Phobius"/>
    </source>
</evidence>
<comment type="caution">
    <text evidence="2">The sequence shown here is derived from an EMBL/GenBank/DDBJ whole genome shotgun (WGS) entry which is preliminary data.</text>
</comment>
<reference evidence="3" key="1">
    <citation type="submission" date="2016-01" db="EMBL/GenBank/DDBJ databases">
        <title>Whole genome sequencing of Bhargavaea cecembensis T14.</title>
        <authorList>
            <person name="Hong K.W."/>
        </authorList>
    </citation>
    <scope>NUCLEOTIDE SEQUENCE [LARGE SCALE GENOMIC DNA]</scope>
    <source>
        <strain evidence="3">M19</strain>
    </source>
</reference>
<evidence type="ECO:0000313" key="2">
    <source>
        <dbReference type="EMBL" id="KZE45692.1"/>
    </source>
</evidence>
<feature type="transmembrane region" description="Helical" evidence="1">
    <location>
        <begin position="58"/>
        <end position="77"/>
    </location>
</feature>
<feature type="transmembrane region" description="Helical" evidence="1">
    <location>
        <begin position="33"/>
        <end position="51"/>
    </location>
</feature>
<dbReference type="PATRIC" id="fig|189381.10.peg.1968"/>